<reference evidence="1 2" key="1">
    <citation type="submission" date="2016-04" db="EMBL/GenBank/DDBJ databases">
        <title>Genome analyses suggest a sexual origin of heterokaryosis in a supposedly ancient asexual fungus.</title>
        <authorList>
            <person name="Ropars J."/>
            <person name="Sedzielewska K."/>
            <person name="Noel J."/>
            <person name="Charron P."/>
            <person name="Farinelli L."/>
            <person name="Marton T."/>
            <person name="Kruger M."/>
            <person name="Pelin A."/>
            <person name="Brachmann A."/>
            <person name="Corradi N."/>
        </authorList>
    </citation>
    <scope>NUCLEOTIDE SEQUENCE [LARGE SCALE GENOMIC DNA]</scope>
    <source>
        <strain evidence="1 2">A5</strain>
    </source>
</reference>
<gene>
    <name evidence="1" type="ORF">RhiirA5_432625</name>
</gene>
<reference evidence="1 2" key="2">
    <citation type="submission" date="2017-09" db="EMBL/GenBank/DDBJ databases">
        <title>Extensive intraspecific genome diversity in a model arbuscular mycorrhizal fungus.</title>
        <authorList>
            <person name="Chen E.C."/>
            <person name="Morin E."/>
            <person name="Beaudet D."/>
            <person name="Noel J."/>
            <person name="Ndikumana S."/>
            <person name="Charron P."/>
            <person name="St-Onge C."/>
            <person name="Giorgi J."/>
            <person name="Grigoriev I.V."/>
            <person name="Roux C."/>
            <person name="Martin F.M."/>
            <person name="Corradi N."/>
        </authorList>
    </citation>
    <scope>NUCLEOTIDE SEQUENCE [LARGE SCALE GENOMIC DNA]</scope>
    <source>
        <strain evidence="1 2">A5</strain>
    </source>
</reference>
<accession>A0A2N0NT23</accession>
<dbReference type="EMBL" id="LLXJ01003028">
    <property type="protein sequence ID" value="PKB97702.1"/>
    <property type="molecule type" value="Genomic_DNA"/>
</dbReference>
<name>A0A2N0NT23_9GLOM</name>
<protein>
    <submittedName>
        <fullName evidence="1">Uncharacterized protein</fullName>
    </submittedName>
</protein>
<dbReference type="AlphaFoldDB" id="A0A2N0NT23"/>
<feature type="non-terminal residue" evidence="1">
    <location>
        <position position="1"/>
    </location>
</feature>
<sequence length="61" mass="7052">HNTTAEKTPFYLTYGREATLPIDLKIPSQISQKQAKQKQVYDQQGISEKLKIGDQFLVKRM</sequence>
<comment type="caution">
    <text evidence="1">The sequence shown here is derived from an EMBL/GenBank/DDBJ whole genome shotgun (WGS) entry which is preliminary data.</text>
</comment>
<proteinExistence type="predicted"/>
<evidence type="ECO:0000313" key="1">
    <source>
        <dbReference type="EMBL" id="PKB97702.1"/>
    </source>
</evidence>
<dbReference type="Proteomes" id="UP000232722">
    <property type="component" value="Unassembled WGS sequence"/>
</dbReference>
<evidence type="ECO:0000313" key="2">
    <source>
        <dbReference type="Proteomes" id="UP000232722"/>
    </source>
</evidence>
<organism evidence="1 2">
    <name type="scientific">Rhizophagus irregularis</name>
    <dbReference type="NCBI Taxonomy" id="588596"/>
    <lineage>
        <taxon>Eukaryota</taxon>
        <taxon>Fungi</taxon>
        <taxon>Fungi incertae sedis</taxon>
        <taxon>Mucoromycota</taxon>
        <taxon>Glomeromycotina</taxon>
        <taxon>Glomeromycetes</taxon>
        <taxon>Glomerales</taxon>
        <taxon>Glomeraceae</taxon>
        <taxon>Rhizophagus</taxon>
    </lineage>
</organism>